<keyword evidence="3" id="KW-1185">Reference proteome</keyword>
<dbReference type="RefSeq" id="WP_126032057.1">
    <property type="nucleotide sequence ID" value="NZ_QXGI01000003.1"/>
</dbReference>
<evidence type="ECO:0000256" key="1">
    <source>
        <dbReference type="SAM" id="Coils"/>
    </source>
</evidence>
<name>A0A430F7L2_9BIFI</name>
<dbReference type="AlphaFoldDB" id="A0A430F7L2"/>
<dbReference type="Proteomes" id="UP000288052">
    <property type="component" value="Unassembled WGS sequence"/>
</dbReference>
<dbReference type="EMBL" id="QXGI01000003">
    <property type="protein sequence ID" value="RSX48915.1"/>
    <property type="molecule type" value="Genomic_DNA"/>
</dbReference>
<protein>
    <submittedName>
        <fullName evidence="2">Uncharacterized protein</fullName>
    </submittedName>
</protein>
<reference evidence="2 3" key="1">
    <citation type="submission" date="2018-09" db="EMBL/GenBank/DDBJ databases">
        <title>Characterization of the phylogenetic diversity of five novel species belonging to the genus Bifidobacterium.</title>
        <authorList>
            <person name="Lugli G.A."/>
            <person name="Duranti S."/>
            <person name="Milani C."/>
        </authorList>
    </citation>
    <scope>NUCLEOTIDE SEQUENCE [LARGE SCALE GENOMIC DNA]</scope>
    <source>
        <strain evidence="2 3">2020B</strain>
    </source>
</reference>
<gene>
    <name evidence="2" type="ORF">D2E22_1053</name>
</gene>
<accession>A0A430F7L2</accession>
<feature type="coiled-coil region" evidence="1">
    <location>
        <begin position="8"/>
        <end position="35"/>
    </location>
</feature>
<evidence type="ECO:0000313" key="2">
    <source>
        <dbReference type="EMBL" id="RSX48915.1"/>
    </source>
</evidence>
<organism evidence="2 3">
    <name type="scientific">Bifidobacterium castoris</name>
    <dbReference type="NCBI Taxonomy" id="2306972"/>
    <lineage>
        <taxon>Bacteria</taxon>
        <taxon>Bacillati</taxon>
        <taxon>Actinomycetota</taxon>
        <taxon>Actinomycetes</taxon>
        <taxon>Bifidobacteriales</taxon>
        <taxon>Bifidobacteriaceae</taxon>
        <taxon>Bifidobacterium</taxon>
    </lineage>
</organism>
<comment type="caution">
    <text evidence="2">The sequence shown here is derived from an EMBL/GenBank/DDBJ whole genome shotgun (WGS) entry which is preliminary data.</text>
</comment>
<keyword evidence="1" id="KW-0175">Coiled coil</keyword>
<evidence type="ECO:0000313" key="3">
    <source>
        <dbReference type="Proteomes" id="UP000288052"/>
    </source>
</evidence>
<sequence length="112" mass="12324">MTDSSIDLTAAAEELATLEERKTAIEQRISTLKGNILQHAADGRYEAGDLTLTVSAGTRSIDPTRFAAEFPVEQFPQYYELKPKALSKIEKIEGSARIADVVRQGSRRVSVK</sequence>
<proteinExistence type="predicted"/>